<dbReference type="HOGENOM" id="CLU_447793_0_0_1"/>
<sequence length="610" mass="66466">MIAEMDISGNGYVEFEEYEKFMKKELKKMDYEQKLLLDAFKKFDKDDNGYVSFEELKKALCGKGDRMSDEDVNYFFEEADSNKDGKIDYKGVKIPQTMKLLVVSAVLLLFISVHTYADDDSEESDSRTTPNPEEFTPDPEDSDSDSSTDPPTEFENVEPESQADSTPAPENLEPESLKDSTLAPEQLEPETSADPTQSPENIKPESSVDTTVAPKEVKQESEAYLPSIGQTFVDVPSTLNNPKQADMSQSGSYSDQASSLYSSTNEVVSGADQASQYLEQSAPSTALESVADSSFSAGIPISRDTMTVDMSQQNVANSFLASSSGLEPSAQTAEPSVSANSMSSAVEITPNAVSPIAEPVVQIEVSASDVLSSGIPVGPVLETVPAQQSSTGSLNYESQFNSNPDPTINVVSQPPEASPSSSAISYPSPSDPVVEAPPNAVSSTAEVTSNLVVSEPSGPSYSSMADFLTGQKSATSVPGSAKPVTKIPVTTDIPTIQEPPMVTTPRKPPTPPATKAVHTVSKITKKVNRIINFQRQKFSFYRCQTTCLVESIRCMRSCRTNMTFVLYKDNYLKCGQKCRVRQYHCKKLCKTEITRERTEQILQLRGRRRH</sequence>
<dbReference type="AlphaFoldDB" id="K1RFW0"/>
<feature type="compositionally biased region" description="Low complexity" evidence="4">
    <location>
        <begin position="248"/>
        <end position="263"/>
    </location>
</feature>
<feature type="domain" description="EF-hand" evidence="5">
    <location>
        <begin position="31"/>
        <end position="66"/>
    </location>
</feature>
<dbReference type="Gene3D" id="1.10.238.10">
    <property type="entry name" value="EF-hand"/>
    <property type="match status" value="1"/>
</dbReference>
<dbReference type="PANTHER" id="PTHR23048">
    <property type="entry name" value="MYOSIN LIGHT CHAIN 1, 3"/>
    <property type="match status" value="1"/>
</dbReference>
<dbReference type="InterPro" id="IPR018247">
    <property type="entry name" value="EF_Hand_1_Ca_BS"/>
</dbReference>
<evidence type="ECO:0000256" key="2">
    <source>
        <dbReference type="ARBA" id="ARBA00022837"/>
    </source>
</evidence>
<feature type="region of interest" description="Disordered" evidence="4">
    <location>
        <begin position="118"/>
        <end position="221"/>
    </location>
</feature>
<dbReference type="GO" id="GO:0016460">
    <property type="term" value="C:myosin II complex"/>
    <property type="evidence" value="ECO:0007669"/>
    <property type="project" value="TreeGrafter"/>
</dbReference>
<dbReference type="InterPro" id="IPR050230">
    <property type="entry name" value="CALM/Myosin/TropC-like"/>
</dbReference>
<protein>
    <submittedName>
        <fullName evidence="6">Calmodulin-like protein 11</fullName>
    </submittedName>
</protein>
<organism evidence="6">
    <name type="scientific">Magallana gigas</name>
    <name type="common">Pacific oyster</name>
    <name type="synonym">Crassostrea gigas</name>
    <dbReference type="NCBI Taxonomy" id="29159"/>
    <lineage>
        <taxon>Eukaryota</taxon>
        <taxon>Metazoa</taxon>
        <taxon>Spiralia</taxon>
        <taxon>Lophotrochozoa</taxon>
        <taxon>Mollusca</taxon>
        <taxon>Bivalvia</taxon>
        <taxon>Autobranchia</taxon>
        <taxon>Pteriomorphia</taxon>
        <taxon>Ostreida</taxon>
        <taxon>Ostreoidea</taxon>
        <taxon>Ostreidae</taxon>
        <taxon>Magallana</taxon>
    </lineage>
</organism>
<evidence type="ECO:0000256" key="4">
    <source>
        <dbReference type="SAM" id="MobiDB-lite"/>
    </source>
</evidence>
<dbReference type="GO" id="GO:0005509">
    <property type="term" value="F:calcium ion binding"/>
    <property type="evidence" value="ECO:0007669"/>
    <property type="project" value="InterPro"/>
</dbReference>
<dbReference type="SMART" id="SM00054">
    <property type="entry name" value="EFh"/>
    <property type="match status" value="3"/>
</dbReference>
<dbReference type="PANTHER" id="PTHR23048:SF0">
    <property type="entry name" value="CALMODULIN LIKE 3"/>
    <property type="match status" value="1"/>
</dbReference>
<dbReference type="FunFam" id="1.10.238.10:FF:000001">
    <property type="entry name" value="Calmodulin 1"/>
    <property type="match status" value="1"/>
</dbReference>
<feature type="compositionally biased region" description="Polar residues" evidence="4">
    <location>
        <begin position="386"/>
        <end position="411"/>
    </location>
</feature>
<keyword evidence="1" id="KW-0677">Repeat</keyword>
<dbReference type="PROSITE" id="PS00018">
    <property type="entry name" value="EF_HAND_1"/>
    <property type="match status" value="2"/>
</dbReference>
<feature type="region of interest" description="Disordered" evidence="4">
    <location>
        <begin position="386"/>
        <end position="441"/>
    </location>
</feature>
<evidence type="ECO:0000256" key="1">
    <source>
        <dbReference type="ARBA" id="ARBA00022737"/>
    </source>
</evidence>
<gene>
    <name evidence="6" type="ORF">CGI_10016585</name>
</gene>
<dbReference type="InterPro" id="IPR002048">
    <property type="entry name" value="EF_hand_dom"/>
</dbReference>
<keyword evidence="3" id="KW-0514">Muscle protein</keyword>
<dbReference type="InterPro" id="IPR011992">
    <property type="entry name" value="EF-hand-dom_pair"/>
</dbReference>
<accession>K1RFW0</accession>
<feature type="compositionally biased region" description="Acidic residues" evidence="4">
    <location>
        <begin position="135"/>
        <end position="146"/>
    </location>
</feature>
<keyword evidence="2" id="KW-0106">Calcium</keyword>
<feature type="region of interest" description="Disordered" evidence="4">
    <location>
        <begin position="233"/>
        <end position="274"/>
    </location>
</feature>
<feature type="region of interest" description="Disordered" evidence="4">
    <location>
        <begin position="495"/>
        <end position="515"/>
    </location>
</feature>
<evidence type="ECO:0000259" key="5">
    <source>
        <dbReference type="PROSITE" id="PS50222"/>
    </source>
</evidence>
<feature type="compositionally biased region" description="Low complexity" evidence="4">
    <location>
        <begin position="412"/>
        <end position="432"/>
    </location>
</feature>
<reference evidence="6" key="1">
    <citation type="journal article" date="2012" name="Nature">
        <title>The oyster genome reveals stress adaptation and complexity of shell formation.</title>
        <authorList>
            <person name="Zhang G."/>
            <person name="Fang X."/>
            <person name="Guo X."/>
            <person name="Li L."/>
            <person name="Luo R."/>
            <person name="Xu F."/>
            <person name="Yang P."/>
            <person name="Zhang L."/>
            <person name="Wang X."/>
            <person name="Qi H."/>
            <person name="Xiong Z."/>
            <person name="Que H."/>
            <person name="Xie Y."/>
            <person name="Holland P.W."/>
            <person name="Paps J."/>
            <person name="Zhu Y."/>
            <person name="Wu F."/>
            <person name="Chen Y."/>
            <person name="Wang J."/>
            <person name="Peng C."/>
            <person name="Meng J."/>
            <person name="Yang L."/>
            <person name="Liu J."/>
            <person name="Wen B."/>
            <person name="Zhang N."/>
            <person name="Huang Z."/>
            <person name="Zhu Q."/>
            <person name="Feng Y."/>
            <person name="Mount A."/>
            <person name="Hedgecock D."/>
            <person name="Xu Z."/>
            <person name="Liu Y."/>
            <person name="Domazet-Loso T."/>
            <person name="Du Y."/>
            <person name="Sun X."/>
            <person name="Zhang S."/>
            <person name="Liu B."/>
            <person name="Cheng P."/>
            <person name="Jiang X."/>
            <person name="Li J."/>
            <person name="Fan D."/>
            <person name="Wang W."/>
            <person name="Fu W."/>
            <person name="Wang T."/>
            <person name="Wang B."/>
            <person name="Zhang J."/>
            <person name="Peng Z."/>
            <person name="Li Y."/>
            <person name="Li N."/>
            <person name="Wang J."/>
            <person name="Chen M."/>
            <person name="He Y."/>
            <person name="Tan F."/>
            <person name="Song X."/>
            <person name="Zheng Q."/>
            <person name="Huang R."/>
            <person name="Yang H."/>
            <person name="Du X."/>
            <person name="Chen L."/>
            <person name="Yang M."/>
            <person name="Gaffney P.M."/>
            <person name="Wang S."/>
            <person name="Luo L."/>
            <person name="She Z."/>
            <person name="Ming Y."/>
            <person name="Huang W."/>
            <person name="Zhang S."/>
            <person name="Huang B."/>
            <person name="Zhang Y."/>
            <person name="Qu T."/>
            <person name="Ni P."/>
            <person name="Miao G."/>
            <person name="Wang J."/>
            <person name="Wang Q."/>
            <person name="Steinberg C.E."/>
            <person name="Wang H."/>
            <person name="Li N."/>
            <person name="Qian L."/>
            <person name="Zhang G."/>
            <person name="Li Y."/>
            <person name="Yang H."/>
            <person name="Liu X."/>
            <person name="Wang J."/>
            <person name="Yin Y."/>
            <person name="Wang J."/>
        </authorList>
    </citation>
    <scope>NUCLEOTIDE SEQUENCE [LARGE SCALE GENOMIC DNA]</scope>
    <source>
        <strain evidence="6">05x7-T-G4-1.051#20</strain>
    </source>
</reference>
<dbReference type="CDD" id="cd00051">
    <property type="entry name" value="EFh"/>
    <property type="match status" value="1"/>
</dbReference>
<feature type="region of interest" description="Disordered" evidence="4">
    <location>
        <begin position="322"/>
        <end position="342"/>
    </location>
</feature>
<name>K1RFW0_MAGGI</name>
<feature type="compositionally biased region" description="Polar residues" evidence="4">
    <location>
        <begin position="237"/>
        <end position="247"/>
    </location>
</feature>
<dbReference type="SUPFAM" id="SSF47473">
    <property type="entry name" value="EF-hand"/>
    <property type="match status" value="1"/>
</dbReference>
<evidence type="ECO:0000313" key="6">
    <source>
        <dbReference type="EMBL" id="EKC32991.1"/>
    </source>
</evidence>
<feature type="compositionally biased region" description="Polar residues" evidence="4">
    <location>
        <begin position="264"/>
        <end position="274"/>
    </location>
</feature>
<dbReference type="Pfam" id="PF13499">
    <property type="entry name" value="EF-hand_7"/>
    <property type="match status" value="1"/>
</dbReference>
<feature type="domain" description="EF-hand" evidence="5">
    <location>
        <begin position="1"/>
        <end position="28"/>
    </location>
</feature>
<dbReference type="PROSITE" id="PS50222">
    <property type="entry name" value="EF_HAND_2"/>
    <property type="match status" value="2"/>
</dbReference>
<dbReference type="InParanoid" id="K1RFW0"/>
<evidence type="ECO:0000256" key="3">
    <source>
        <dbReference type="ARBA" id="ARBA00023179"/>
    </source>
</evidence>
<dbReference type="EMBL" id="JH817043">
    <property type="protein sequence ID" value="EKC32991.1"/>
    <property type="molecule type" value="Genomic_DNA"/>
</dbReference>
<proteinExistence type="predicted"/>